<dbReference type="AlphaFoldDB" id="A0AAV5IVP3"/>
<protein>
    <recommendedName>
        <fullName evidence="1">UspA domain-containing protein</fullName>
    </recommendedName>
</protein>
<dbReference type="CDD" id="cd23659">
    <property type="entry name" value="USP_At3g01520-like"/>
    <property type="match status" value="1"/>
</dbReference>
<feature type="domain" description="UspA" evidence="1">
    <location>
        <begin position="38"/>
        <end position="190"/>
    </location>
</feature>
<dbReference type="InterPro" id="IPR014729">
    <property type="entry name" value="Rossmann-like_a/b/a_fold"/>
</dbReference>
<dbReference type="InterPro" id="IPR006016">
    <property type="entry name" value="UspA"/>
</dbReference>
<dbReference type="Pfam" id="PF00582">
    <property type="entry name" value="Usp"/>
    <property type="match status" value="1"/>
</dbReference>
<evidence type="ECO:0000313" key="3">
    <source>
        <dbReference type="Proteomes" id="UP001054252"/>
    </source>
</evidence>
<dbReference type="EMBL" id="BPVZ01000024">
    <property type="protein sequence ID" value="GKV05927.1"/>
    <property type="molecule type" value="Genomic_DNA"/>
</dbReference>
<sequence>MVLFFRVGLPLGLQVESVLFMAEASKAYQQKQKMPGDRKIGVAMDFSNSSKNALKWAIDNLADKSDTLYIVHINPNSLHEDRNNLWATSGAPLIPLSEFREPEIMKKYDVKTDMEVLDTLDTASRQKQITVVTKLYWGDAREKLLDAIEDLKLDSVVMGSRGLGTIKRILLGSVSNHVITHAACPVTIVKDSSFSKHE</sequence>
<dbReference type="Gene3D" id="3.40.50.620">
    <property type="entry name" value="HUPs"/>
    <property type="match status" value="1"/>
</dbReference>
<dbReference type="PRINTS" id="PR01438">
    <property type="entry name" value="UNVRSLSTRESS"/>
</dbReference>
<dbReference type="FunFam" id="3.40.50.620:FF:000206">
    <property type="entry name" value="Universal stress protein family protein"/>
    <property type="match status" value="1"/>
</dbReference>
<gene>
    <name evidence="2" type="ORF">SLEP1_g17876</name>
</gene>
<name>A0AAV5IVP3_9ROSI</name>
<dbReference type="InterPro" id="IPR006015">
    <property type="entry name" value="Universal_stress_UspA"/>
</dbReference>
<accession>A0AAV5IVP3</accession>
<keyword evidence="3" id="KW-1185">Reference proteome</keyword>
<proteinExistence type="predicted"/>
<evidence type="ECO:0000313" key="2">
    <source>
        <dbReference type="EMBL" id="GKV05927.1"/>
    </source>
</evidence>
<dbReference type="PANTHER" id="PTHR46100">
    <property type="entry name" value="IMP2'P"/>
    <property type="match status" value="1"/>
</dbReference>
<dbReference type="Proteomes" id="UP001054252">
    <property type="component" value="Unassembled WGS sequence"/>
</dbReference>
<organism evidence="2 3">
    <name type="scientific">Rubroshorea leprosula</name>
    <dbReference type="NCBI Taxonomy" id="152421"/>
    <lineage>
        <taxon>Eukaryota</taxon>
        <taxon>Viridiplantae</taxon>
        <taxon>Streptophyta</taxon>
        <taxon>Embryophyta</taxon>
        <taxon>Tracheophyta</taxon>
        <taxon>Spermatophyta</taxon>
        <taxon>Magnoliopsida</taxon>
        <taxon>eudicotyledons</taxon>
        <taxon>Gunneridae</taxon>
        <taxon>Pentapetalae</taxon>
        <taxon>rosids</taxon>
        <taxon>malvids</taxon>
        <taxon>Malvales</taxon>
        <taxon>Dipterocarpaceae</taxon>
        <taxon>Rubroshorea</taxon>
    </lineage>
</organism>
<comment type="caution">
    <text evidence="2">The sequence shown here is derived from an EMBL/GenBank/DDBJ whole genome shotgun (WGS) entry which is preliminary data.</text>
</comment>
<evidence type="ECO:0000259" key="1">
    <source>
        <dbReference type="Pfam" id="PF00582"/>
    </source>
</evidence>
<dbReference type="PANTHER" id="PTHR46100:SF2">
    <property type="entry name" value="OS05G0453700 PROTEIN"/>
    <property type="match status" value="1"/>
</dbReference>
<reference evidence="2 3" key="1">
    <citation type="journal article" date="2021" name="Commun. Biol.">
        <title>The genome of Shorea leprosula (Dipterocarpaceae) highlights the ecological relevance of drought in aseasonal tropical rainforests.</title>
        <authorList>
            <person name="Ng K.K.S."/>
            <person name="Kobayashi M.J."/>
            <person name="Fawcett J.A."/>
            <person name="Hatakeyama M."/>
            <person name="Paape T."/>
            <person name="Ng C.H."/>
            <person name="Ang C.C."/>
            <person name="Tnah L.H."/>
            <person name="Lee C.T."/>
            <person name="Nishiyama T."/>
            <person name="Sese J."/>
            <person name="O'Brien M.J."/>
            <person name="Copetti D."/>
            <person name="Mohd Noor M.I."/>
            <person name="Ong R.C."/>
            <person name="Putra M."/>
            <person name="Sireger I.Z."/>
            <person name="Indrioko S."/>
            <person name="Kosugi Y."/>
            <person name="Izuno A."/>
            <person name="Isagi Y."/>
            <person name="Lee S.L."/>
            <person name="Shimizu K.K."/>
        </authorList>
    </citation>
    <scope>NUCLEOTIDE SEQUENCE [LARGE SCALE GENOMIC DNA]</scope>
    <source>
        <strain evidence="2">214</strain>
    </source>
</reference>
<dbReference type="SUPFAM" id="SSF52402">
    <property type="entry name" value="Adenine nucleotide alpha hydrolases-like"/>
    <property type="match status" value="1"/>
</dbReference>